<evidence type="ECO:0000313" key="10">
    <source>
        <dbReference type="Proteomes" id="UP001551695"/>
    </source>
</evidence>
<dbReference type="InterPro" id="IPR000731">
    <property type="entry name" value="SSD"/>
</dbReference>
<dbReference type="PANTHER" id="PTHR33406">
    <property type="entry name" value="MEMBRANE PROTEIN MJ1562-RELATED"/>
    <property type="match status" value="1"/>
</dbReference>
<organism evidence="9 10">
    <name type="scientific">Nocardia aurea</name>
    <dbReference type="NCBI Taxonomy" id="2144174"/>
    <lineage>
        <taxon>Bacteria</taxon>
        <taxon>Bacillati</taxon>
        <taxon>Actinomycetota</taxon>
        <taxon>Actinomycetes</taxon>
        <taxon>Mycobacteriales</taxon>
        <taxon>Nocardiaceae</taxon>
        <taxon>Nocardia</taxon>
    </lineage>
</organism>
<sequence>MATSLYRLGRAAFTHRKRVLAAWLLLLVAFGGLAMGFGKSTDTAFTIPGVEAIEAADLLAQRLPDSGAGGASARIVFAAPQGRTVSDPAYRDGIESTIAAAASGGAVAQVSDPYRTGAISPDGRIAYATVTYRGDANAVTDADRTALRAAGDRAASAGVQVEYGGEAMNTPPGNSAAELIGVAVALVVLAVTLGSLLAAGLPLLTALFGVGTAMAAVTALTAVIDLSSIAPTLGLMIGLAVGIDYALFIVTRHKENLAAGLDPREATARAVATAGSAVVFAGATVMIALAALSVVGIPFLTSMGLVAAGVVAIAVLIALTLVPALFGFAGERFDRWPVPGMGKRQQRLSTGDSFGTRWARAITRRPLPVLLVAIIGTGVLALPALGLQLGLPDDGTKAADTTQRHAYDLLAEGFGPGFNGPLTLVIDAADGGNLDAASSEITSAIWNTADVAAVVPMPASSDTGLVTVIPHSGPSTEETKNLVGQIRDLRGAIEDSTGTRVLVTGNTATGIDISQKLASALPIFLAVVVGLSFVLLMIAFRSVLVPLKATLGFLLSLAVTFGALVAVFQWGWGAELLGIDTTGPIISFLPVLLIGLLFGLAMDYEVFLVSRMREDYTHGATPDEAVIGGFRHGARVVTAAALIMGSVFAGFILGHDTTIKSIGFALAIGVLVDAFVVRMTIVPAVMALLGHRAWQLPAWLDRILPNVDIEGAGLETEARADTVDRPELAHSR</sequence>
<feature type="transmembrane region" description="Helical" evidence="7">
    <location>
        <begin position="303"/>
        <end position="326"/>
    </location>
</feature>
<feature type="transmembrane region" description="Helical" evidence="7">
    <location>
        <begin position="206"/>
        <end position="224"/>
    </location>
</feature>
<dbReference type="InterPro" id="IPR004869">
    <property type="entry name" value="MMPL_dom"/>
</dbReference>
<feature type="transmembrane region" description="Helical" evidence="7">
    <location>
        <begin position="271"/>
        <end position="297"/>
    </location>
</feature>
<evidence type="ECO:0000256" key="4">
    <source>
        <dbReference type="ARBA" id="ARBA00022692"/>
    </source>
</evidence>
<evidence type="ECO:0000256" key="3">
    <source>
        <dbReference type="ARBA" id="ARBA00022475"/>
    </source>
</evidence>
<evidence type="ECO:0000259" key="8">
    <source>
        <dbReference type="PROSITE" id="PS50156"/>
    </source>
</evidence>
<evidence type="ECO:0000256" key="7">
    <source>
        <dbReference type="SAM" id="Phobius"/>
    </source>
</evidence>
<dbReference type="Gene3D" id="1.20.1640.10">
    <property type="entry name" value="Multidrug efflux transporter AcrB transmembrane domain"/>
    <property type="match status" value="2"/>
</dbReference>
<reference evidence="9 10" key="1">
    <citation type="submission" date="2024-06" db="EMBL/GenBank/DDBJ databases">
        <title>The Natural Products Discovery Center: Release of the First 8490 Sequenced Strains for Exploring Actinobacteria Biosynthetic Diversity.</title>
        <authorList>
            <person name="Kalkreuter E."/>
            <person name="Kautsar S.A."/>
            <person name="Yang D."/>
            <person name="Bader C.D."/>
            <person name="Teijaro C.N."/>
            <person name="Fluegel L."/>
            <person name="Davis C.M."/>
            <person name="Simpson J.R."/>
            <person name="Lauterbach L."/>
            <person name="Steele A.D."/>
            <person name="Gui C."/>
            <person name="Meng S."/>
            <person name="Li G."/>
            <person name="Viehrig K."/>
            <person name="Ye F."/>
            <person name="Su P."/>
            <person name="Kiefer A.F."/>
            <person name="Nichols A."/>
            <person name="Cepeda A.J."/>
            <person name="Yan W."/>
            <person name="Fan B."/>
            <person name="Jiang Y."/>
            <person name="Adhikari A."/>
            <person name="Zheng C.-J."/>
            <person name="Schuster L."/>
            <person name="Cowan T.M."/>
            <person name="Smanski M.J."/>
            <person name="Chevrette M.G."/>
            <person name="De Carvalho L.P.S."/>
            <person name="Shen B."/>
        </authorList>
    </citation>
    <scope>NUCLEOTIDE SEQUENCE [LARGE SCALE GENOMIC DNA]</scope>
    <source>
        <strain evidence="9 10">NPDC050403</strain>
    </source>
</reference>
<dbReference type="Proteomes" id="UP001551695">
    <property type="component" value="Unassembled WGS sequence"/>
</dbReference>
<dbReference type="Pfam" id="PF03176">
    <property type="entry name" value="MMPL"/>
    <property type="match status" value="2"/>
</dbReference>
<keyword evidence="5 7" id="KW-1133">Transmembrane helix</keyword>
<comment type="subcellular location">
    <subcellularLocation>
        <location evidence="1">Cell membrane</location>
        <topology evidence="1">Multi-pass membrane protein</topology>
    </subcellularLocation>
</comment>
<keyword evidence="3" id="KW-1003">Cell membrane</keyword>
<evidence type="ECO:0000256" key="6">
    <source>
        <dbReference type="ARBA" id="ARBA00023136"/>
    </source>
</evidence>
<feature type="transmembrane region" description="Helical" evidence="7">
    <location>
        <begin position="552"/>
        <end position="572"/>
    </location>
</feature>
<accession>A0ABV3FRI1</accession>
<dbReference type="EMBL" id="JBFAKC010000004">
    <property type="protein sequence ID" value="MEV0708037.1"/>
    <property type="molecule type" value="Genomic_DNA"/>
</dbReference>
<comment type="similarity">
    <text evidence="2">Belongs to the resistance-nodulation-cell division (RND) (TC 2.A.6) family. MmpL subfamily.</text>
</comment>
<feature type="transmembrane region" description="Helical" evidence="7">
    <location>
        <begin position="367"/>
        <end position="387"/>
    </location>
</feature>
<feature type="transmembrane region" description="Helical" evidence="7">
    <location>
        <begin position="584"/>
        <end position="604"/>
    </location>
</feature>
<keyword evidence="4 7" id="KW-0812">Transmembrane</keyword>
<feature type="transmembrane region" description="Helical" evidence="7">
    <location>
        <begin position="230"/>
        <end position="250"/>
    </location>
</feature>
<evidence type="ECO:0000256" key="1">
    <source>
        <dbReference type="ARBA" id="ARBA00004651"/>
    </source>
</evidence>
<evidence type="ECO:0000313" key="9">
    <source>
        <dbReference type="EMBL" id="MEV0708037.1"/>
    </source>
</evidence>
<gene>
    <name evidence="9" type="ORF">AB0I48_10765</name>
</gene>
<dbReference type="PANTHER" id="PTHR33406:SF11">
    <property type="entry name" value="MEMBRANE PROTEIN SCO6666-RELATED"/>
    <property type="match status" value="1"/>
</dbReference>
<feature type="transmembrane region" description="Helical" evidence="7">
    <location>
        <begin position="661"/>
        <end position="689"/>
    </location>
</feature>
<feature type="transmembrane region" description="Helical" evidence="7">
    <location>
        <begin position="636"/>
        <end position="655"/>
    </location>
</feature>
<dbReference type="SUPFAM" id="SSF82866">
    <property type="entry name" value="Multidrug efflux transporter AcrB transmembrane domain"/>
    <property type="match status" value="2"/>
</dbReference>
<feature type="transmembrane region" description="Helical" evidence="7">
    <location>
        <begin position="520"/>
        <end position="540"/>
    </location>
</feature>
<feature type="domain" description="SSD" evidence="8">
    <location>
        <begin position="204"/>
        <end position="328"/>
    </location>
</feature>
<feature type="transmembrane region" description="Helical" evidence="7">
    <location>
        <begin position="179"/>
        <end position="199"/>
    </location>
</feature>
<proteinExistence type="inferred from homology"/>
<comment type="caution">
    <text evidence="9">The sequence shown here is derived from an EMBL/GenBank/DDBJ whole genome shotgun (WGS) entry which is preliminary data.</text>
</comment>
<keyword evidence="6 7" id="KW-0472">Membrane</keyword>
<keyword evidence="10" id="KW-1185">Reference proteome</keyword>
<dbReference type="PROSITE" id="PS50156">
    <property type="entry name" value="SSD"/>
    <property type="match status" value="1"/>
</dbReference>
<name>A0ABV3FRI1_9NOCA</name>
<protein>
    <submittedName>
        <fullName evidence="9">MMPL family transporter</fullName>
    </submittedName>
</protein>
<evidence type="ECO:0000256" key="2">
    <source>
        <dbReference type="ARBA" id="ARBA00010157"/>
    </source>
</evidence>
<evidence type="ECO:0000256" key="5">
    <source>
        <dbReference type="ARBA" id="ARBA00022989"/>
    </source>
</evidence>
<dbReference type="RefSeq" id="WP_357782238.1">
    <property type="nucleotide sequence ID" value="NZ_JBFAKC010000004.1"/>
</dbReference>
<dbReference type="InterPro" id="IPR050545">
    <property type="entry name" value="Mycobact_MmpL"/>
</dbReference>